<evidence type="ECO:0000256" key="7">
    <source>
        <dbReference type="ARBA" id="ARBA00023136"/>
    </source>
</evidence>
<feature type="transmembrane region" description="Helical" evidence="10">
    <location>
        <begin position="138"/>
        <end position="157"/>
    </location>
</feature>
<organism evidence="11">
    <name type="scientific">Heliconius melpomene rosina</name>
    <dbReference type="NCBI Taxonomy" id="171916"/>
    <lineage>
        <taxon>Eukaryota</taxon>
        <taxon>Metazoa</taxon>
        <taxon>Ecdysozoa</taxon>
        <taxon>Arthropoda</taxon>
        <taxon>Hexapoda</taxon>
        <taxon>Insecta</taxon>
        <taxon>Pterygota</taxon>
        <taxon>Neoptera</taxon>
        <taxon>Endopterygota</taxon>
        <taxon>Lepidoptera</taxon>
        <taxon>Glossata</taxon>
        <taxon>Ditrysia</taxon>
        <taxon>Papilionoidea</taxon>
        <taxon>Nymphalidae</taxon>
        <taxon>Heliconiinae</taxon>
        <taxon>Heliconiini</taxon>
        <taxon>Heliconius</taxon>
    </lineage>
</organism>
<keyword evidence="5 10" id="KW-0552">Olfaction</keyword>
<reference evidence="11" key="1">
    <citation type="journal article" date="2013" name="PLoS Genet.">
        <title>Female behaviour drives expression and evolution of gustatory receptors in butterflies.</title>
        <authorList>
            <person name="Briscoe A.D."/>
            <person name="Macias-Munoz A."/>
            <person name="Kozak K.M."/>
            <person name="Walters J.R."/>
            <person name="Yuan F."/>
            <person name="Jamie G.A."/>
            <person name="Martin S.H."/>
            <person name="Dasmahapatra K.K."/>
            <person name="Ferguson L.C."/>
            <person name="Mallet J."/>
            <person name="Jacquin-Joly E."/>
            <person name="Jiggins C.D."/>
        </authorList>
    </citation>
    <scope>NUCLEOTIDE SEQUENCE</scope>
</reference>
<dbReference type="Pfam" id="PF02949">
    <property type="entry name" value="7tm_6"/>
    <property type="match status" value="1"/>
</dbReference>
<evidence type="ECO:0000256" key="8">
    <source>
        <dbReference type="ARBA" id="ARBA00023170"/>
    </source>
</evidence>
<keyword evidence="4 10" id="KW-0812">Transmembrane</keyword>
<name>A0A1S5XXP3_HELME</name>
<dbReference type="InterPro" id="IPR004117">
    <property type="entry name" value="7tm6_olfct_rcpt"/>
</dbReference>
<accession>A0A1S5XXP3</accession>
<evidence type="ECO:0000256" key="9">
    <source>
        <dbReference type="ARBA" id="ARBA00023224"/>
    </source>
</evidence>
<dbReference type="PANTHER" id="PTHR21137:SF35">
    <property type="entry name" value="ODORANT RECEPTOR 19A-RELATED"/>
    <property type="match status" value="1"/>
</dbReference>
<dbReference type="PANTHER" id="PTHR21137">
    <property type="entry name" value="ODORANT RECEPTOR"/>
    <property type="match status" value="1"/>
</dbReference>
<evidence type="ECO:0000256" key="1">
    <source>
        <dbReference type="ARBA" id="ARBA00004651"/>
    </source>
</evidence>
<evidence type="ECO:0000256" key="4">
    <source>
        <dbReference type="ARBA" id="ARBA00022692"/>
    </source>
</evidence>
<keyword evidence="3 10" id="KW-0716">Sensory transduction</keyword>
<feature type="transmembrane region" description="Helical" evidence="10">
    <location>
        <begin position="73"/>
        <end position="97"/>
    </location>
</feature>
<evidence type="ECO:0000313" key="11">
    <source>
        <dbReference type="EMBL" id="AQQ73526.1"/>
    </source>
</evidence>
<feature type="transmembrane region" description="Helical" evidence="10">
    <location>
        <begin position="43"/>
        <end position="61"/>
    </location>
</feature>
<protein>
    <recommendedName>
        <fullName evidence="10">Odorant receptor</fullName>
    </recommendedName>
</protein>
<feature type="transmembrane region" description="Helical" evidence="10">
    <location>
        <begin position="276"/>
        <end position="298"/>
    </location>
</feature>
<dbReference type="EMBL" id="KY399295">
    <property type="protein sequence ID" value="AQQ73526.1"/>
    <property type="molecule type" value="mRNA"/>
</dbReference>
<sequence>MLLQKIIRTLSSLENPEYPLLGPNITGLYWFGLWQCGRKYRDAFFNFVHFCSLLFVISQFLELYFMEKDLLKVLFNVTITALGLVSISKTLFFILFLKDWKLLIKNISAEEIHALSVGNKNVVNYMNQYKSYSRNLTYLYWCIMLMTSFVIMLSPYLKLLSNNYLELVKNGTEPYPQMLSSWFPFDDTKMPGYFISVTVHILIAIQGIGVIAVYDSNAVAIMSFLKGQMQILKYKCENIFGDDYEVISQAEVISNIKECHRLHNFFIEQHKLFNTILSPVMFIYVLVCSIMICCSVVQLSVEGVSISQKFWVIEYTTALIIQLLLYCWHSNEIAYESGSVDLGVYTSNWWRGDVRLRRHALLLAGKLSPMFILDAGPFNQFSMTTFINIMKGAYSFYTLFTQMPENKE</sequence>
<evidence type="ECO:0000256" key="10">
    <source>
        <dbReference type="RuleBase" id="RU351113"/>
    </source>
</evidence>
<dbReference type="AlphaFoldDB" id="A0A1S5XXP3"/>
<dbReference type="GO" id="GO:0005886">
    <property type="term" value="C:plasma membrane"/>
    <property type="evidence" value="ECO:0007669"/>
    <property type="project" value="UniProtKB-SubCell"/>
</dbReference>
<keyword evidence="6 10" id="KW-1133">Transmembrane helix</keyword>
<keyword evidence="8 10" id="KW-0675">Receptor</keyword>
<dbReference type="GO" id="GO:0004984">
    <property type="term" value="F:olfactory receptor activity"/>
    <property type="evidence" value="ECO:0007669"/>
    <property type="project" value="InterPro"/>
</dbReference>
<evidence type="ECO:0000256" key="5">
    <source>
        <dbReference type="ARBA" id="ARBA00022725"/>
    </source>
</evidence>
<proteinExistence type="evidence at transcript level"/>
<dbReference type="GO" id="GO:0005549">
    <property type="term" value="F:odorant binding"/>
    <property type="evidence" value="ECO:0007669"/>
    <property type="project" value="InterPro"/>
</dbReference>
<evidence type="ECO:0000256" key="3">
    <source>
        <dbReference type="ARBA" id="ARBA00022606"/>
    </source>
</evidence>
<evidence type="ECO:0000256" key="2">
    <source>
        <dbReference type="ARBA" id="ARBA00022475"/>
    </source>
</evidence>
<feature type="transmembrane region" description="Helical" evidence="10">
    <location>
        <begin position="310"/>
        <end position="328"/>
    </location>
</feature>
<keyword evidence="9 10" id="KW-0807">Transducer</keyword>
<evidence type="ECO:0000256" key="6">
    <source>
        <dbReference type="ARBA" id="ARBA00022989"/>
    </source>
</evidence>
<reference evidence="11" key="2">
    <citation type="submission" date="2016-12" db="EMBL/GenBank/DDBJ databases">
        <authorList>
            <person name="Song W.-J."/>
            <person name="Kurnit D.M."/>
        </authorList>
    </citation>
    <scope>NUCLEOTIDE SEQUENCE</scope>
</reference>
<gene>
    <name evidence="11" type="primary">OR53</name>
</gene>
<feature type="transmembrane region" description="Helical" evidence="10">
    <location>
        <begin position="193"/>
        <end position="214"/>
    </location>
</feature>
<comment type="subcellular location">
    <subcellularLocation>
        <location evidence="1 10">Cell membrane</location>
        <topology evidence="1 10">Multi-pass membrane protein</topology>
    </subcellularLocation>
</comment>
<keyword evidence="7 10" id="KW-0472">Membrane</keyword>
<dbReference type="GO" id="GO:0007165">
    <property type="term" value="P:signal transduction"/>
    <property type="evidence" value="ECO:0007669"/>
    <property type="project" value="UniProtKB-KW"/>
</dbReference>
<comment type="caution">
    <text evidence="10">Lacks conserved residue(s) required for the propagation of feature annotation.</text>
</comment>
<keyword evidence="2" id="KW-1003">Cell membrane</keyword>
<comment type="similarity">
    <text evidence="10">Belongs to the insect chemoreceptor superfamily. Heteromeric odorant receptor channel (TC 1.A.69) family.</text>
</comment>